<keyword evidence="3" id="KW-0539">Nucleus</keyword>
<dbReference type="GeneID" id="3644092"/>
<feature type="region of interest" description="Disordered" evidence="6">
    <location>
        <begin position="318"/>
        <end position="354"/>
    </location>
</feature>
<dbReference type="EMBL" id="CP017624">
    <property type="protein sequence ID" value="AOW27904.1"/>
    <property type="molecule type" value="Genomic_DNA"/>
</dbReference>
<dbReference type="InterPro" id="IPR040456">
    <property type="entry name" value="RNase_H2_suB"/>
</dbReference>
<dbReference type="CGD" id="CAL0000191587">
    <property type="gene designation" value="orf19.11561"/>
</dbReference>
<dbReference type="Gene3D" id="1.10.20.120">
    <property type="match status" value="1"/>
</dbReference>
<dbReference type="GO" id="GO:0032299">
    <property type="term" value="C:ribonuclease H2 complex"/>
    <property type="evidence" value="ECO:0000318"/>
    <property type="project" value="GO_Central"/>
</dbReference>
<name>A0A1D8PIB8_CANAL</name>
<gene>
    <name evidence="10" type="ordered locus">CAALFM_C209180WA</name>
    <name evidence="9" type="ordered locus">orf19.11561</name>
</gene>
<comment type="subcellular location">
    <subcellularLocation>
        <location evidence="1">Nucleus</location>
    </subcellularLocation>
</comment>
<reference evidence="10 11" key="1">
    <citation type="journal article" date="2004" name="Proc. Natl. Acad. Sci. U.S.A.">
        <title>The diploid genome sequence of Candida albicans.</title>
        <authorList>
            <person name="Jones T."/>
            <person name="Federspiel N.A."/>
            <person name="Chibana H."/>
            <person name="Dungan J."/>
            <person name="Kalman S."/>
            <person name="Magee B.B."/>
            <person name="Newport G."/>
            <person name="Thorstenson Y.R."/>
            <person name="Agabian N."/>
            <person name="Magee P.T."/>
            <person name="Davis R.W."/>
            <person name="Scherer S."/>
        </authorList>
    </citation>
    <scope>NUCLEOTIDE SEQUENCE [LARGE SCALE GENOMIC DNA]</scope>
    <source>
        <strain evidence="11">SC5314 / ATCC MYA-2876</strain>
    </source>
</reference>
<comment type="function">
    <text evidence="4">Non catalytic subunit of RNase H2, an endonuclease that specifically degrades the RNA of RNA:DNA hybrids. Participates in DNA replication, possibly by mediating the removal of lagging-strand Okazaki fragment RNA primers during DNA replication. Mediates the excision of single ribonucleotides from DNA:RNA duplexes.</text>
</comment>
<reference evidence="10 11" key="3">
    <citation type="journal article" date="2013" name="Genome Biol.">
        <title>Assembly of a phased diploid Candida albicans genome facilitates allele-specific measurements and provides a simple model for repeat and indel structure.</title>
        <authorList>
            <person name="Muzzey D."/>
            <person name="Schwartz K."/>
            <person name="Weissman J.S."/>
            <person name="Sherlock G."/>
        </authorList>
    </citation>
    <scope>NUCLEOTIDE SEQUENCE [LARGE SCALE GENOMIC DNA]</scope>
    <source>
        <strain evidence="11">SC5314 / ATCC MYA-2876</strain>
    </source>
</reference>
<feature type="domain" description="Ribonuclease H2 subunit B wHTH" evidence="7">
    <location>
        <begin position="118"/>
        <end position="279"/>
    </location>
</feature>
<feature type="domain" description="Rnh202 triple barrel" evidence="8">
    <location>
        <begin position="9"/>
        <end position="115"/>
    </location>
</feature>
<evidence type="ECO:0000259" key="8">
    <source>
        <dbReference type="Pfam" id="PF17745"/>
    </source>
</evidence>
<feature type="compositionally biased region" description="Acidic residues" evidence="6">
    <location>
        <begin position="56"/>
        <end position="67"/>
    </location>
</feature>
<dbReference type="RefSeq" id="XP_714251.1">
    <property type="nucleotide sequence ID" value="XM_709158.1"/>
</dbReference>
<dbReference type="InParanoid" id="A0A1D8PIB8"/>
<dbReference type="Proteomes" id="UP000000559">
    <property type="component" value="Chromosome 2"/>
</dbReference>
<evidence type="ECO:0000256" key="4">
    <source>
        <dbReference type="ARBA" id="ARBA00024778"/>
    </source>
</evidence>
<evidence type="ECO:0000313" key="10">
    <source>
        <dbReference type="EMBL" id="AOW27904.1"/>
    </source>
</evidence>
<evidence type="ECO:0000256" key="1">
    <source>
        <dbReference type="ARBA" id="ARBA00004123"/>
    </source>
</evidence>
<evidence type="ECO:0000313" key="9">
    <source>
        <dbReference type="CGD" id="CAL0000191587"/>
    </source>
</evidence>
<sequence length="354" mass="40625">MDKESKVIILPKTNSSSEFKIINLPNPTNLTTTKSYLLHHNEDSNNQLYELNIIGGEDDNDGNDDEKTDNGNAGTKNKGQKPKSKLKSENSIKSLIFEPGYVLQSPKIIISNKFNLSYLLISLFSNINQQKSQQQSQQSSLSSENLFNDNFKSLEDLKDQLLNEYREDTNNNDWVLEIPDQLYHQSLINLCDVITENIDESFYRFDLSKILHWLNEKVLALQKYILTNDNSILTKLKLELNPSMSNNNIEDQLLNDLGLLYSIDYIFNSYLDDGVNSFLRQKLLEEFKYDFTRVLKHIDDLKIQQSLIENVLESNLKSTTNNTKSSSTKKKPATGTTNKKVKRGAIDSFFKKAK</sequence>
<dbReference type="InterPro" id="IPR041195">
    <property type="entry name" value="Rnh202_N"/>
</dbReference>
<evidence type="ECO:0000259" key="7">
    <source>
        <dbReference type="Pfam" id="PF09468"/>
    </source>
</evidence>
<dbReference type="GO" id="GO:0005654">
    <property type="term" value="C:nucleoplasm"/>
    <property type="evidence" value="ECO:0000318"/>
    <property type="project" value="GO_Central"/>
</dbReference>
<proteinExistence type="predicted"/>
<feature type="region of interest" description="Disordered" evidence="6">
    <location>
        <begin position="53"/>
        <end position="86"/>
    </location>
</feature>
<dbReference type="PANTHER" id="PTHR13383:SF11">
    <property type="entry name" value="RIBONUCLEASE H2 SUBUNIT B"/>
    <property type="match status" value="1"/>
</dbReference>
<evidence type="ECO:0000256" key="5">
    <source>
        <dbReference type="ARBA" id="ARBA00033464"/>
    </source>
</evidence>
<dbReference type="VEuPathDB" id="FungiDB:C2_09180W_A"/>
<dbReference type="Pfam" id="PF17745">
    <property type="entry name" value="Ydr279_N"/>
    <property type="match status" value="1"/>
</dbReference>
<dbReference type="Pfam" id="PF09468">
    <property type="entry name" value="RNase_H2-Ydr279"/>
    <property type="match status" value="1"/>
</dbReference>
<dbReference type="STRING" id="237561.A0A1D8PIB8"/>
<evidence type="ECO:0000256" key="3">
    <source>
        <dbReference type="ARBA" id="ARBA00023242"/>
    </source>
</evidence>
<dbReference type="GO" id="GO:0006401">
    <property type="term" value="P:RNA catabolic process"/>
    <property type="evidence" value="ECO:0000318"/>
    <property type="project" value="GO_Central"/>
</dbReference>
<keyword evidence="11" id="KW-1185">Reference proteome</keyword>
<dbReference type="OrthoDB" id="29098at2759"/>
<organism evidence="10 11">
    <name type="scientific">Candida albicans (strain SC5314 / ATCC MYA-2876)</name>
    <name type="common">Yeast</name>
    <dbReference type="NCBI Taxonomy" id="237561"/>
    <lineage>
        <taxon>Eukaryota</taxon>
        <taxon>Fungi</taxon>
        <taxon>Dikarya</taxon>
        <taxon>Ascomycota</taxon>
        <taxon>Saccharomycotina</taxon>
        <taxon>Pichiomycetes</taxon>
        <taxon>Debaryomycetaceae</taxon>
        <taxon>Candida/Lodderomyces clade</taxon>
        <taxon>Candida</taxon>
    </lineage>
</organism>
<reference evidence="10 11" key="2">
    <citation type="journal article" date="2007" name="Genome Biol.">
        <title>Assembly of the Candida albicans genome into sixteen supercontigs aligned on the eight chromosomes.</title>
        <authorList>
            <person name="van het Hoog M."/>
            <person name="Rast T.J."/>
            <person name="Martchenko M."/>
            <person name="Grindle S."/>
            <person name="Dignard D."/>
            <person name="Hogues H."/>
            <person name="Cuomo C."/>
            <person name="Berriman M."/>
            <person name="Scherer S."/>
            <person name="Magee B.B."/>
            <person name="Whiteway M."/>
            <person name="Chibana H."/>
            <person name="Nantel A."/>
            <person name="Magee P.T."/>
        </authorList>
    </citation>
    <scope>GENOME REANNOTATION</scope>
    <source>
        <strain evidence="11">SC5314 / ATCC MYA-2876</strain>
    </source>
</reference>
<dbReference type="eggNOG" id="ENOG502SBFM">
    <property type="taxonomic scope" value="Eukaryota"/>
</dbReference>
<dbReference type="KEGG" id="cal:CAALFM_C209180WA"/>
<evidence type="ECO:0000256" key="2">
    <source>
        <dbReference type="ARBA" id="ARBA00019062"/>
    </source>
</evidence>
<protein>
    <recommendedName>
        <fullName evidence="2">Ribonuclease H2 subunit B</fullName>
    </recommendedName>
    <alternativeName>
        <fullName evidence="5">Ribonuclease HI subunit B</fullName>
    </alternativeName>
</protein>
<dbReference type="PANTHER" id="PTHR13383">
    <property type="entry name" value="RIBONUCLEASE H2 SUBUNIT B"/>
    <property type="match status" value="1"/>
</dbReference>
<evidence type="ECO:0000313" key="11">
    <source>
        <dbReference type="Proteomes" id="UP000000559"/>
    </source>
</evidence>
<accession>A0A1D8PIB8</accession>
<dbReference type="AlphaFoldDB" id="A0A1D8PIB8"/>
<evidence type="ECO:0000256" key="6">
    <source>
        <dbReference type="SAM" id="MobiDB-lite"/>
    </source>
</evidence>
<dbReference type="InterPro" id="IPR019024">
    <property type="entry name" value="RNase_H2_suB_wHTH"/>
</dbReference>